<dbReference type="GO" id="GO:0030246">
    <property type="term" value="F:carbohydrate binding"/>
    <property type="evidence" value="ECO:0007669"/>
    <property type="project" value="UniProtKB-ARBA"/>
</dbReference>
<name>A0AAN0MIC9_9ACTN</name>
<keyword evidence="7" id="KW-1185">Reference proteome</keyword>
<dbReference type="Pfam" id="PF13407">
    <property type="entry name" value="Peripla_BP_4"/>
    <property type="match status" value="1"/>
</dbReference>
<evidence type="ECO:0000256" key="4">
    <source>
        <dbReference type="SAM" id="SignalP"/>
    </source>
</evidence>
<proteinExistence type="inferred from homology"/>
<dbReference type="PANTHER" id="PTHR46847">
    <property type="entry name" value="D-ALLOSE-BINDING PERIPLASMIC PROTEIN-RELATED"/>
    <property type="match status" value="1"/>
</dbReference>
<reference evidence="6" key="1">
    <citation type="journal article" date="2024" name="Int. J. Syst. Evol. Microbiol.">
        <title>Brooklawnia propionicigenes sp. nov., a facultatively anaerobic, propionate-producing bacterium isolated from a methanogenic reactor treating waste from cattle farms.</title>
        <authorList>
            <person name="Akita Y."/>
            <person name="Ueki A."/>
            <person name="Tonouchi A."/>
            <person name="Sugawara Y."/>
            <person name="Honma S."/>
            <person name="Kaku N."/>
            <person name="Ueki K."/>
        </authorList>
    </citation>
    <scope>NUCLEOTIDE SEQUENCE</scope>
    <source>
        <strain evidence="6">SH051</strain>
    </source>
</reference>
<dbReference type="EMBL" id="AP028056">
    <property type="protein sequence ID" value="BEH03069.1"/>
    <property type="molecule type" value="Genomic_DNA"/>
</dbReference>
<feature type="chain" id="PRO_5042838135" evidence="4">
    <location>
        <begin position="25"/>
        <end position="359"/>
    </location>
</feature>
<dbReference type="PROSITE" id="PS51318">
    <property type="entry name" value="TAT"/>
    <property type="match status" value="1"/>
</dbReference>
<dbReference type="GO" id="GO:0030313">
    <property type="term" value="C:cell envelope"/>
    <property type="evidence" value="ECO:0007669"/>
    <property type="project" value="UniProtKB-SubCell"/>
</dbReference>
<dbReference type="AlphaFoldDB" id="A0AAN0MIC9"/>
<dbReference type="Proteomes" id="UP001431656">
    <property type="component" value="Chromosome"/>
</dbReference>
<dbReference type="RefSeq" id="WP_286265220.1">
    <property type="nucleotide sequence ID" value="NZ_AP028056.1"/>
</dbReference>
<evidence type="ECO:0000256" key="1">
    <source>
        <dbReference type="ARBA" id="ARBA00004196"/>
    </source>
</evidence>
<dbReference type="Gene3D" id="3.40.50.2300">
    <property type="match status" value="2"/>
</dbReference>
<comment type="similarity">
    <text evidence="2">Belongs to the bacterial solute-binding protein 2 family.</text>
</comment>
<feature type="signal peptide" evidence="4">
    <location>
        <begin position="1"/>
        <end position="24"/>
    </location>
</feature>
<evidence type="ECO:0000256" key="3">
    <source>
        <dbReference type="ARBA" id="ARBA00022729"/>
    </source>
</evidence>
<protein>
    <submittedName>
        <fullName evidence="6">ABC transporter substrate-binding protein</fullName>
    </submittedName>
</protein>
<dbReference type="PROSITE" id="PS51257">
    <property type="entry name" value="PROKAR_LIPOPROTEIN"/>
    <property type="match status" value="1"/>
</dbReference>
<dbReference type="KEGG" id="broo:brsh051_23500"/>
<sequence length="359" mass="37153">MIHQFSRRSLLQAGLAMGIAGVAAGCSTAGSGGSGGSASASGANHMVAPVDGKLVVGLANGWAGNSWRSQMVAEFKYAAENKFADDISRTIITDANQSVDQQISQINDMITAGANLILIDAASATALSGVVQRAQEAGIQVVSFDNAVESEYNIIINTSAAEFGQIGGEWLAGVLSSGDEVFMLDGVSGTPNDSGRAGAARTALEAKGIKIVANAAGDWDQAKAQAAAANLLSANPNVKGIYSQGGAMSLGAIEVLEQRGLDVLPIPGEGYNGFLKKWKELRDATGWESIAPSQSPALSVTALQYGINALRGEDPGQTVDVKLDVIDKDNLDENVRPDMSDAMFLPTSLPDDILHDLFG</sequence>
<comment type="subcellular location">
    <subcellularLocation>
        <location evidence="1">Cell envelope</location>
    </subcellularLocation>
</comment>
<evidence type="ECO:0000313" key="6">
    <source>
        <dbReference type="EMBL" id="BEH03069.1"/>
    </source>
</evidence>
<evidence type="ECO:0000313" key="7">
    <source>
        <dbReference type="Proteomes" id="UP001431656"/>
    </source>
</evidence>
<evidence type="ECO:0000259" key="5">
    <source>
        <dbReference type="Pfam" id="PF13407"/>
    </source>
</evidence>
<dbReference type="InterPro" id="IPR025997">
    <property type="entry name" value="SBP_2_dom"/>
</dbReference>
<feature type="domain" description="Periplasmic binding protein" evidence="5">
    <location>
        <begin position="56"/>
        <end position="264"/>
    </location>
</feature>
<dbReference type="SUPFAM" id="SSF53822">
    <property type="entry name" value="Periplasmic binding protein-like I"/>
    <property type="match status" value="1"/>
</dbReference>
<gene>
    <name evidence="6" type="ORF">brsh051_23500</name>
</gene>
<dbReference type="InterPro" id="IPR028082">
    <property type="entry name" value="Peripla_BP_I"/>
</dbReference>
<accession>A0AAN0MIC9</accession>
<evidence type="ECO:0000256" key="2">
    <source>
        <dbReference type="ARBA" id="ARBA00007639"/>
    </source>
</evidence>
<organism evidence="6 7">
    <name type="scientific">Brooklawnia propionicigenes</name>
    <dbReference type="NCBI Taxonomy" id="3041175"/>
    <lineage>
        <taxon>Bacteria</taxon>
        <taxon>Bacillati</taxon>
        <taxon>Actinomycetota</taxon>
        <taxon>Actinomycetes</taxon>
        <taxon>Propionibacteriales</taxon>
        <taxon>Propionibacteriaceae</taxon>
        <taxon>Brooklawnia</taxon>
    </lineage>
</organism>
<dbReference type="PANTHER" id="PTHR46847:SF1">
    <property type="entry name" value="D-ALLOSE-BINDING PERIPLASMIC PROTEIN-RELATED"/>
    <property type="match status" value="1"/>
</dbReference>
<keyword evidence="3 4" id="KW-0732">Signal</keyword>
<dbReference type="InterPro" id="IPR006311">
    <property type="entry name" value="TAT_signal"/>
</dbReference>